<evidence type="ECO:0000313" key="3">
    <source>
        <dbReference type="Proteomes" id="UP001652625"/>
    </source>
</evidence>
<dbReference type="SUPFAM" id="SSF54001">
    <property type="entry name" value="Cysteine proteinases"/>
    <property type="match status" value="1"/>
</dbReference>
<evidence type="ECO:0000313" key="4">
    <source>
        <dbReference type="RefSeq" id="XP_065661314.1"/>
    </source>
</evidence>
<dbReference type="GO" id="GO:0016787">
    <property type="term" value="F:hydrolase activity"/>
    <property type="evidence" value="ECO:0007669"/>
    <property type="project" value="UniProtKB-KW"/>
</dbReference>
<proteinExistence type="predicted"/>
<dbReference type="Gene3D" id="3.90.70.10">
    <property type="entry name" value="Cysteine proteinases"/>
    <property type="match status" value="1"/>
</dbReference>
<feature type="region of interest" description="Disordered" evidence="1">
    <location>
        <begin position="3016"/>
        <end position="3114"/>
    </location>
</feature>
<dbReference type="PANTHER" id="PTHR24006:SF827">
    <property type="entry name" value="UBIQUITIN CARBOXYL-TERMINAL HYDROLASE 34"/>
    <property type="match status" value="1"/>
</dbReference>
<keyword evidence="4" id="KW-0378">Hydrolase</keyword>
<dbReference type="InterPro" id="IPR018200">
    <property type="entry name" value="USP_CS"/>
</dbReference>
<accession>A0ABM4CHV4</accession>
<organism evidence="3 4">
    <name type="scientific">Hydra vulgaris</name>
    <name type="common">Hydra</name>
    <name type="synonym">Hydra attenuata</name>
    <dbReference type="NCBI Taxonomy" id="6087"/>
    <lineage>
        <taxon>Eukaryota</taxon>
        <taxon>Metazoa</taxon>
        <taxon>Cnidaria</taxon>
        <taxon>Hydrozoa</taxon>
        <taxon>Hydroidolina</taxon>
        <taxon>Anthoathecata</taxon>
        <taxon>Aplanulata</taxon>
        <taxon>Hydridae</taxon>
        <taxon>Hydra</taxon>
    </lineage>
</organism>
<feature type="compositionally biased region" description="Basic and acidic residues" evidence="1">
    <location>
        <begin position="3091"/>
        <end position="3114"/>
    </location>
</feature>
<reference evidence="4" key="1">
    <citation type="submission" date="2025-08" db="UniProtKB">
        <authorList>
            <consortium name="RefSeq"/>
        </authorList>
    </citation>
    <scope>IDENTIFICATION</scope>
</reference>
<feature type="compositionally biased region" description="Basic and acidic residues" evidence="1">
    <location>
        <begin position="3016"/>
        <end position="3027"/>
    </location>
</feature>
<dbReference type="PANTHER" id="PTHR24006">
    <property type="entry name" value="UBIQUITIN CARBOXYL-TERMINAL HYDROLASE"/>
    <property type="match status" value="1"/>
</dbReference>
<dbReference type="Proteomes" id="UP001652625">
    <property type="component" value="Chromosome 09"/>
</dbReference>
<evidence type="ECO:0000256" key="1">
    <source>
        <dbReference type="SAM" id="MobiDB-lite"/>
    </source>
</evidence>
<feature type="compositionally biased region" description="Polar residues" evidence="1">
    <location>
        <begin position="3029"/>
        <end position="3039"/>
    </location>
</feature>
<gene>
    <name evidence="4" type="primary">LOC100198859</name>
</gene>
<dbReference type="RefSeq" id="XP_065661314.1">
    <property type="nucleotide sequence ID" value="XM_065805242.1"/>
</dbReference>
<protein>
    <submittedName>
        <fullName evidence="4">Ubiquitin carboxyl-terminal hydrolase 34 isoform X2</fullName>
    </submittedName>
</protein>
<dbReference type="GeneID" id="100198859"/>
<sequence length="3157" mass="362077">MSSECCKELKIFLDNVENEPEAQKKNIYELAKAVNSTSRQCTCLIHNPALILPLECILKDFYQLFVTFINNYGQNCGVENQSSVEQIIQAISKSFQINFPLYPAYESVKNNFEVKVEEKEAIQIYCDSEENSNISELLYQNVAYFCHLGGVEAVTQLFASEKSLPLCLASSLICIIAQLRGYLHEEATSKLIKPLSMLVTKYLQKMCEDDLRLPSARSMAEMMINSVKVQDSNHPTNDIDLLNMSFKYFMSSTLAVRMAGLNLMTNQIHNLIDLSQNQVSPDSIDSLCTEMAEWLNQNEMVEHLFGPNYHVELIKQSQFLLSFLAQERQLHSKHIDCLWAAAQVKHISRYVLELLIMLAKVMDVISVQYLLHQIAQLSVNSHTKQTLLLSSLLIRSIWTAGLTGANLIINSPIKITNKNSFASPPLFKELQVSPIQSPSLSSSVSTDEEISDIHGGRFMESQLRNLEIRVLDQNLRSQVITPLLELSPSASEGIDNQLLSRQVSNDLEKCDDTVSSTQTNGSLTDQNQDILDDLDDDVSMCSVSNNPVKLDNQLNINFKVESLCEPGNTLLWDLIQEPNCNNMSDGLLEEAQKLLWQLICYSGNKKVRMVFIEGCLENIKKNQSVMVSFKILPKVLSVYPHKTSESSSLLSWAIKDLQLMNAFFNNLLVFVQTLKEVENSATDQQDSIEESIQARLEFLAAIYSNDITPDHFRLSISQVDCLWNCLVTQLPHNYHFLTLSWLLKQTDNEDLHALGLDAFKHIFVNKLSELNAEKMTLIGLSLFQKLFGLTRLSNATPFVNKESDTEEYVLGTQQLWNIALKADCLKVSNEAMNVLNHLYLTVGENSVQKEEEFIQNCMTVLREGVNTIEKNYLQSLKSIQQVLKILKNHLQAYIKRLAFHLELWNLTGRNVASHQNVKKVSSKDVTLRIVCQPTGVIDKITFKMMSCDLLATLRARITHWCIGVQERKKPNDNSTELKPPFRLISHGHELTHDLDMKTLSEIGIRDQQLVYISIMNMQKEGMLNSVQLPYSLQNPPNFESVPMIQLLREVNFFELFNLLDVLYKVSNSESYQKIYCEINNLPNSSVNDTLEQSFEDSRELVKPLSARSLLNNTWELILMLPTNENLKEKYLKLSFKEDVDWDNVLCFEQKFMLLYILQILDSISLPFVQISNKENTNGDSSGDSDSSVVDKGSSVSNLDYAWVHKVFQTGLVKHLLRFILKEEINQDEWSTSCFAYIIKLITRIGLVSDVDLGTKKTLRKTHIFRARYRSTETDNIVIIHQFSQELLDLLDENLFQRVINFLYQIFESSNDLFTLSNQDVRASVVYHCLSFLVCSVSCNEELRKKLLHHDKFSSLLLRLVFYAPQRSVRTEGAHGIYKLCLCGSQVGLNKVLNIMLNKLSDLVHLKNMSAEQLANLSSHKITNLNYKDYFWLLCRLINKYNKVDGEDEICIRTAITEVSMYIKESKSCIDNGDYCLVGLLQVCTALLQHDTDFKLLPEGFCLMQNVFSKILFNLPSSISEIQEPHHEAKGSRLAAYELLLQLVSGCKEMYLELLTFFIKHHRPNEKNKNHCSYGWNYWPYEQERSSVGYVGLINLGATCYMASCVQQLFMIPKARSVILNEEITPQTKHSAILKEVQKMFAYLHSSIRKAYNPKLFCRTYTMDKQPLNTCEQKDMTEFFTDFVSKLEEMGPDLKELMRELFCGVITNNVISLDCLHVSKTEEEFYSVRCTVADMKNLYESLDEVTVKDVLEGDNKYTCSQCNDKVRAEKRACFKTLPKVLCFNTMRYTFNMVTMMKEKVNTHFSFPMKLNMAAYTEDYLLIKNCDGDPDDNPNHWYNLAGVVVHTGTADGGHYYSFIRDRCSKENNWYLFNDAEVKTFDPMQIAAECFGGEMTTKTFDAMTEKYMDFSFEKTHSAYMLFYEHSEMDKEIQTSHINLPKDLQEMISEDNHQFLQDKLVFEPNYFSFLWQFCNNIPKTLSVSVTFHVTKLAISFLLETLVHSREKPHIKNWVELIVNGFDNSQSACEWFLDSMTQDDWWLQQMFVKCPAQHLRQMFGHLCLIPIKNLRSSQVYFYTMSTEEGISDEDDIGSCSPITRFIKAILILLEDIPRGYCKNLAELFHFMYQFLSFGHEECSFLLQIDAITMLVQFYSCLKANEPSESIAEEEEELDLEDEDILSMFPEDKFYPNALEKMIGSIALLVEAARDGPELHLSDSDLQCFTSTKEVPFLCQIIMDGINLRQTANIIFHLSCYNQQMAEMIVHLILSTIQKLSIDQSQNFFKVLSLLIEVGENGLPGLPSYTAIVLSKIWQTAEYSPALTLDWISNHVSRNKEIHKFVIENMEKWVEKYLIIDPNPRIRGGAAYLLVSLVPNIHFPQSFRGRLFSTPQKQIKMSEEAKSILKKVYEFLLKMLPSLGKYCDKSHLGTTRLVNYFTLLNYCCISNDEKAMFTPFSIDLWRLYHPLMSEPDVSIHFNKQALLTFWYHACENFEDNMKFITETRDVAFNIAYNYILSNDDQEVISYNNSTLPMYYGLLRLACNYSKQFCKTLSVHPNMTWAFEHLLPRANHYPQVIEELLNLIKLFCGSKYTSNEDLVLASTFKTKTIELVCSSIEGHNAWMTLVNVLRVLITSKEDCLHVVYSNGLNPLGEAFCTLHLMYYEATACNITNDILEVTNLLQTVLGYCQSHISDIDPLYKVLHSWEDRADVMIKALSMLNSFVAKEIQKSCLDLLHELLQTYPEEFIETVAPIIHQSHLAIRMTPQENFHFGPHFPKPGTQTKVNRKLSSLRPKEPELNMTLHPHVIESFSGDADGTYKIQLCDYFHGYHFFVDKMCRYGLNAEPISTIIIEISCLLAVEMLPLKFQFFPKLWQEVWSKSSENTKFRSCIHTLFTCDSFLEFMDALFTEERILFDDSVYYTFACIFFPKVYNKVLPDHQRQNLLNSIALSMIAEATNIKQMGNVEFERVFPKLHGDLRALSLLMSVTETNELTSTTSLEEYVNGLLERHNQLFSTMHIRSVSDEKDSYKDEKGASDTPNLKQQLIDESNKPSDEEPPNKRIRGSEPLPGPSSTSHTNISNSGSSCSSPDYSDDCDSSSDEKKCFSDKTKNKKESDCGDEKPCISTSFLNKKVVKSAQLKKACLTLLGLLSRGQKKEKTLPAEIT</sequence>
<dbReference type="InterPro" id="IPR050164">
    <property type="entry name" value="Peptidase_C19"/>
</dbReference>
<dbReference type="Pfam" id="PF00443">
    <property type="entry name" value="UCH"/>
    <property type="match status" value="1"/>
</dbReference>
<dbReference type="PROSITE" id="PS00973">
    <property type="entry name" value="USP_2"/>
    <property type="match status" value="1"/>
</dbReference>
<name>A0ABM4CHV4_HYDVU</name>
<dbReference type="InterPro" id="IPR028889">
    <property type="entry name" value="USP"/>
</dbReference>
<dbReference type="PROSITE" id="PS50235">
    <property type="entry name" value="USP_3"/>
    <property type="match status" value="1"/>
</dbReference>
<feature type="compositionally biased region" description="Basic and acidic residues" evidence="1">
    <location>
        <begin position="3040"/>
        <end position="3051"/>
    </location>
</feature>
<dbReference type="CDD" id="cd02659">
    <property type="entry name" value="peptidase_C19C"/>
    <property type="match status" value="1"/>
</dbReference>
<dbReference type="InterPro" id="IPR001394">
    <property type="entry name" value="Peptidase_C19_UCH"/>
</dbReference>
<keyword evidence="3" id="KW-1185">Reference proteome</keyword>
<dbReference type="PROSITE" id="PS00972">
    <property type="entry name" value="USP_1"/>
    <property type="match status" value="1"/>
</dbReference>
<feature type="compositionally biased region" description="Low complexity" evidence="1">
    <location>
        <begin position="3063"/>
        <end position="3082"/>
    </location>
</feature>
<feature type="domain" description="USP" evidence="2">
    <location>
        <begin position="1590"/>
        <end position="1923"/>
    </location>
</feature>
<evidence type="ECO:0000259" key="2">
    <source>
        <dbReference type="PROSITE" id="PS50235"/>
    </source>
</evidence>
<dbReference type="InterPro" id="IPR038765">
    <property type="entry name" value="Papain-like_cys_pep_sf"/>
</dbReference>